<evidence type="ECO:0000313" key="1">
    <source>
        <dbReference type="EMBL" id="PRQ45609.1"/>
    </source>
</evidence>
<proteinExistence type="predicted"/>
<protein>
    <submittedName>
        <fullName evidence="1">Uncharacterized protein</fullName>
    </submittedName>
</protein>
<dbReference type="EMBL" id="PDCK01000041">
    <property type="protein sequence ID" value="PRQ45609.1"/>
    <property type="molecule type" value="Genomic_DNA"/>
</dbReference>
<name>A0A2P6RGR0_ROSCH</name>
<dbReference type="AlphaFoldDB" id="A0A2P6RGR0"/>
<comment type="caution">
    <text evidence="1">The sequence shown here is derived from an EMBL/GenBank/DDBJ whole genome shotgun (WGS) entry which is preliminary data.</text>
</comment>
<keyword evidence="2" id="KW-1185">Reference proteome</keyword>
<reference evidence="1 2" key="1">
    <citation type="journal article" date="2018" name="Nat. Genet.">
        <title>The Rosa genome provides new insights in the design of modern roses.</title>
        <authorList>
            <person name="Bendahmane M."/>
        </authorList>
    </citation>
    <scope>NUCLEOTIDE SEQUENCE [LARGE SCALE GENOMIC DNA]</scope>
    <source>
        <strain evidence="2">cv. Old Blush</strain>
    </source>
</reference>
<accession>A0A2P6RGR0</accession>
<gene>
    <name evidence="1" type="ORF">RchiOBHm_Chr3g0493281</name>
</gene>
<dbReference type="Gramene" id="PRQ45609">
    <property type="protein sequence ID" value="PRQ45609"/>
    <property type="gene ID" value="RchiOBHm_Chr3g0493281"/>
</dbReference>
<organism evidence="1 2">
    <name type="scientific">Rosa chinensis</name>
    <name type="common">China rose</name>
    <dbReference type="NCBI Taxonomy" id="74649"/>
    <lineage>
        <taxon>Eukaryota</taxon>
        <taxon>Viridiplantae</taxon>
        <taxon>Streptophyta</taxon>
        <taxon>Embryophyta</taxon>
        <taxon>Tracheophyta</taxon>
        <taxon>Spermatophyta</taxon>
        <taxon>Magnoliopsida</taxon>
        <taxon>eudicotyledons</taxon>
        <taxon>Gunneridae</taxon>
        <taxon>Pentapetalae</taxon>
        <taxon>rosids</taxon>
        <taxon>fabids</taxon>
        <taxon>Rosales</taxon>
        <taxon>Rosaceae</taxon>
        <taxon>Rosoideae</taxon>
        <taxon>Rosoideae incertae sedis</taxon>
        <taxon>Rosa</taxon>
    </lineage>
</organism>
<sequence>MSLDPFLCFDFDEFVIGSSLLDFNVLSFLASRIWFTLELRAHVTL</sequence>
<evidence type="ECO:0000313" key="2">
    <source>
        <dbReference type="Proteomes" id="UP000238479"/>
    </source>
</evidence>
<dbReference type="Proteomes" id="UP000238479">
    <property type="component" value="Chromosome 3"/>
</dbReference>